<keyword evidence="2" id="KW-0472">Membrane</keyword>
<evidence type="ECO:0000256" key="1">
    <source>
        <dbReference type="ARBA" id="ARBA00004442"/>
    </source>
</evidence>
<accession>A0A2X2SJX4</accession>
<evidence type="ECO:0000313" key="6">
    <source>
        <dbReference type="Proteomes" id="UP000250169"/>
    </source>
</evidence>
<keyword evidence="4" id="KW-0732">Signal</keyword>
<feature type="signal peptide" evidence="4">
    <location>
        <begin position="1"/>
        <end position="22"/>
    </location>
</feature>
<dbReference type="RefSeq" id="WP_111972293.1">
    <property type="nucleotide sequence ID" value="NZ_UAVS01000001.1"/>
</dbReference>
<dbReference type="Gene3D" id="2.40.170.20">
    <property type="entry name" value="TonB-dependent receptor, beta-barrel domain"/>
    <property type="match status" value="1"/>
</dbReference>
<dbReference type="GO" id="GO:0009279">
    <property type="term" value="C:cell outer membrane"/>
    <property type="evidence" value="ECO:0007669"/>
    <property type="project" value="UniProtKB-SubCell"/>
</dbReference>
<proteinExistence type="predicted"/>
<organism evidence="5 6">
    <name type="scientific">Capnocytophaga ochracea</name>
    <dbReference type="NCBI Taxonomy" id="1018"/>
    <lineage>
        <taxon>Bacteria</taxon>
        <taxon>Pseudomonadati</taxon>
        <taxon>Bacteroidota</taxon>
        <taxon>Flavobacteriia</taxon>
        <taxon>Flavobacteriales</taxon>
        <taxon>Flavobacteriaceae</taxon>
        <taxon>Capnocytophaga</taxon>
    </lineage>
</organism>
<gene>
    <name evidence="5" type="ORF">NCTC11545_00767</name>
</gene>
<dbReference type="Proteomes" id="UP000250169">
    <property type="component" value="Unassembled WGS sequence"/>
</dbReference>
<dbReference type="EMBL" id="UAVS01000001">
    <property type="protein sequence ID" value="SQA93396.1"/>
    <property type="molecule type" value="Genomic_DNA"/>
</dbReference>
<evidence type="ECO:0000256" key="2">
    <source>
        <dbReference type="ARBA" id="ARBA00023136"/>
    </source>
</evidence>
<feature type="chain" id="PRO_5015938019" evidence="4">
    <location>
        <begin position="23"/>
        <end position="584"/>
    </location>
</feature>
<evidence type="ECO:0000256" key="4">
    <source>
        <dbReference type="SAM" id="SignalP"/>
    </source>
</evidence>
<keyword evidence="3" id="KW-0998">Cell outer membrane</keyword>
<keyword evidence="5" id="KW-0675">Receptor</keyword>
<dbReference type="InterPro" id="IPR036942">
    <property type="entry name" value="Beta-barrel_TonB_sf"/>
</dbReference>
<evidence type="ECO:0000313" key="5">
    <source>
        <dbReference type="EMBL" id="SQA93396.1"/>
    </source>
</evidence>
<dbReference type="SUPFAM" id="SSF56935">
    <property type="entry name" value="Porins"/>
    <property type="match status" value="1"/>
</dbReference>
<name>A0A2X2SJX4_CAPOC</name>
<reference evidence="5 6" key="1">
    <citation type="submission" date="2018-06" db="EMBL/GenBank/DDBJ databases">
        <authorList>
            <consortium name="Pathogen Informatics"/>
            <person name="Doyle S."/>
        </authorList>
    </citation>
    <scope>NUCLEOTIDE SEQUENCE [LARGE SCALE GENOMIC DNA]</scope>
    <source>
        <strain evidence="5 6">NCTC11545</strain>
    </source>
</reference>
<sequence length="584" mass="66803">MNKHITYILTMLLFSASTMAVAQSRKDSLSTKVVDVVKSYAPTIADAYKKREDANVKDSLTVKKKQINYTIYSVPVASTFVPEKGKAASVKPKVVREDYLDSYLGGGFGMLNTFYADANITLPVTDNSNASFLLNHISANDDMDEVYTDTNYALSSAELRYDFQNQDVLWGLTADIGRRLHNWYGIRPASYTRQQLIGKVDDVHQTYFDYGVGGYLQWSNPYFKGLDFSVRGLYDHFDSKELNVKAQPTFEIPLTDDQKVRTNVILDYYNGSFTRQNNLVNELNNRWMLFGVNPSYHLSIENLDLKLGVALMYVDANQSDESKFKAYPDVEASYPLTADAILHAGIRGIMQQNTVEKLTKENPFLSPMQEIKPTNVQADAFVALKGKVTSDLLYRIQGSYRQYKEMPLFTTNSETPTIATEILPYQYNNSFKLVYDEVNDMELLASIGGNIKDVFSFTFEGRYNNYNARVQKNKTAWNLPSTRVSLFTDFRILPNLFAGFDFFYVGKRYDLDYVTVANPIPDKLSLEGYFDINFHADYTFNKHWQVFLKANNLTSEHYKKWLYYPSQGVQAFAGVRYLFSLSNK</sequence>
<dbReference type="AlphaFoldDB" id="A0A2X2SJX4"/>
<protein>
    <submittedName>
        <fullName evidence="5">Outer membrane receptor for monomeric catechols</fullName>
    </submittedName>
</protein>
<comment type="subcellular location">
    <subcellularLocation>
        <location evidence="1">Cell outer membrane</location>
    </subcellularLocation>
</comment>
<evidence type="ECO:0000256" key="3">
    <source>
        <dbReference type="ARBA" id="ARBA00023237"/>
    </source>
</evidence>